<name>T2SYL1_HELPX</name>
<dbReference type="PATRIC" id="fig|1337393.3.peg.932"/>
<evidence type="ECO:0000313" key="2">
    <source>
        <dbReference type="Proteomes" id="UP000015834"/>
    </source>
</evidence>
<evidence type="ECO:0000313" key="1">
    <source>
        <dbReference type="EMBL" id="EQD96599.1"/>
    </source>
</evidence>
<gene>
    <name evidence="1" type="ORF">L933_07830</name>
</gene>
<proteinExistence type="predicted"/>
<sequence>MGFFCFVILKLLLKNISNSFYKGIGGILK</sequence>
<accession>T2SYL1</accession>
<comment type="caution">
    <text evidence="1">The sequence shown here is derived from an EMBL/GenBank/DDBJ whole genome shotgun (WGS) entry which is preliminary data.</text>
</comment>
<reference evidence="1 2" key="1">
    <citation type="journal article" date="2013" name="Genome Announc.">
        <title>Draft Genome Sequences of Helicobacter pylori Strains Isolated from Regions of Low and High Gastric Cancer Risk in Colombia.</title>
        <authorList>
            <person name="Sheh A."/>
            <person name="Piazuelo M.B."/>
            <person name="Wilson K.T."/>
            <person name="Correa P."/>
            <person name="Fox J.G."/>
        </authorList>
    </citation>
    <scope>NUCLEOTIDE SEQUENCE [LARGE SCALE GENOMIC DNA]</scope>
    <source>
        <strain evidence="1 2">PZ5056</strain>
    </source>
</reference>
<organism evidence="1 2">
    <name type="scientific">Helicobacter pylori PZ5056</name>
    <dbReference type="NCBI Taxonomy" id="1337393"/>
    <lineage>
        <taxon>Bacteria</taxon>
        <taxon>Pseudomonadati</taxon>
        <taxon>Campylobacterota</taxon>
        <taxon>Epsilonproteobacteria</taxon>
        <taxon>Campylobacterales</taxon>
        <taxon>Helicobacteraceae</taxon>
        <taxon>Helicobacter</taxon>
    </lineage>
</organism>
<dbReference type="AlphaFoldDB" id="T2SYL1"/>
<protein>
    <submittedName>
        <fullName evidence="1">Uncharacterized protein</fullName>
    </submittedName>
</protein>
<dbReference type="EMBL" id="ASYU01000202">
    <property type="protein sequence ID" value="EQD96599.1"/>
    <property type="molecule type" value="Genomic_DNA"/>
</dbReference>
<dbReference type="Proteomes" id="UP000015834">
    <property type="component" value="Unassembled WGS sequence"/>
</dbReference>